<dbReference type="Gene3D" id="3.30.1490.50">
    <property type="match status" value="1"/>
</dbReference>
<accession>A0AAW0N6L4</accession>
<comment type="cofactor">
    <cofactor evidence="15 17">
        <name>Mg(2+)</name>
        <dbReference type="ChEBI" id="CHEBI:18420"/>
    </cofactor>
    <text evidence="15 17">Binds 1 Mg(2+) ion per subunit.</text>
</comment>
<comment type="function">
    <text evidence="14">Catalyzes the production of glutathione from gamma-glutamylcysteine and glycine in an ATP-dependent manner. Glutathione (gamma-glutamylcysteinylglycine, GSH) is the most abundant intracellular thiol in living aerobic cells and is required for numerous processes including the protection of cells against oxidative damage, amino acid transport, the detoxification of foreign compounds, the maintenance of protein sulfhydryl groups in a reduced state and acts as a cofactor for a number of enzymes. Participates in ophthalmate biosynthesis in hepatocytes.</text>
</comment>
<feature type="binding site" evidence="16">
    <location>
        <position position="247"/>
    </location>
    <ligand>
        <name>substrate</name>
    </ligand>
</feature>
<evidence type="ECO:0000256" key="14">
    <source>
        <dbReference type="ARBA" id="ARBA00059746"/>
    </source>
</evidence>
<dbReference type="InterPro" id="IPR014049">
    <property type="entry name" value="Glutathione_synthase_N_euk"/>
</dbReference>
<comment type="pathway">
    <text evidence="1 15">Sulfur metabolism; glutathione biosynthesis; glutathione from L-cysteine and L-glutamate: step 2/2.</text>
</comment>
<keyword evidence="8 15" id="KW-0479">Metal-binding</keyword>
<feature type="binding site" evidence="16">
    <location>
        <begin position="425"/>
        <end position="428"/>
    </location>
    <ligand>
        <name>ATP</name>
        <dbReference type="ChEBI" id="CHEBI:30616"/>
    </ligand>
</feature>
<feature type="binding site" evidence="17">
    <location>
        <position position="144"/>
    </location>
    <ligand>
        <name>Mg(2+)</name>
        <dbReference type="ChEBI" id="CHEBI:18420"/>
    </ligand>
</feature>
<feature type="binding site" evidence="18">
    <location>
        <begin position="488"/>
        <end position="489"/>
    </location>
    <ligand>
        <name>substrate</name>
    </ligand>
</feature>
<proteinExistence type="inferred from homology"/>
<dbReference type="FunFam" id="3.40.50.1760:FF:000001">
    <property type="entry name" value="Glutathione synthetase"/>
    <property type="match status" value="1"/>
</dbReference>
<dbReference type="Pfam" id="PF03917">
    <property type="entry name" value="GSH_synth_ATP"/>
    <property type="match status" value="1"/>
</dbReference>
<dbReference type="EC" id="6.3.2.3" evidence="4 15"/>
<feature type="binding site" evidence="16">
    <location>
        <position position="479"/>
    </location>
    <ligand>
        <name>ATP</name>
        <dbReference type="ChEBI" id="CHEBI:30616"/>
    </ligand>
</feature>
<dbReference type="Gene3D" id="3.30.1490.80">
    <property type="match status" value="1"/>
</dbReference>
<evidence type="ECO:0000256" key="11">
    <source>
        <dbReference type="ARBA" id="ARBA00022842"/>
    </source>
</evidence>
<evidence type="ECO:0000256" key="10">
    <source>
        <dbReference type="ARBA" id="ARBA00022840"/>
    </source>
</evidence>
<keyword evidence="21" id="KW-1185">Reference proteome</keyword>
<dbReference type="Proteomes" id="UP001460270">
    <property type="component" value="Unassembled WGS sequence"/>
</dbReference>
<dbReference type="AlphaFoldDB" id="A0AAW0N6L4"/>
<dbReference type="SUPFAM" id="SSF56059">
    <property type="entry name" value="Glutathione synthetase ATP-binding domain-like"/>
    <property type="match status" value="1"/>
</dbReference>
<evidence type="ECO:0000256" key="8">
    <source>
        <dbReference type="ARBA" id="ARBA00022723"/>
    </source>
</evidence>
<evidence type="ECO:0000313" key="21">
    <source>
        <dbReference type="Proteomes" id="UP001460270"/>
    </source>
</evidence>
<evidence type="ECO:0000259" key="19">
    <source>
        <dbReference type="Pfam" id="PF03199"/>
    </source>
</evidence>
<evidence type="ECO:0000256" key="4">
    <source>
        <dbReference type="ARBA" id="ARBA00012214"/>
    </source>
</evidence>
<dbReference type="InterPro" id="IPR014042">
    <property type="entry name" value="Glutathione_synthase_a-hlx"/>
</dbReference>
<dbReference type="PIRSF" id="PIRSF001558">
    <property type="entry name" value="GSHase"/>
    <property type="match status" value="1"/>
</dbReference>
<dbReference type="Gene3D" id="1.10.1080.10">
    <property type="entry name" value="Glutathione Synthetase, Chain A, domain 3"/>
    <property type="match status" value="1"/>
</dbReference>
<evidence type="ECO:0000256" key="12">
    <source>
        <dbReference type="ARBA" id="ARBA00048871"/>
    </source>
</evidence>
<keyword evidence="9 15" id="KW-0547">Nucleotide-binding</keyword>
<evidence type="ECO:0000256" key="18">
    <source>
        <dbReference type="PIRSR" id="PIRSR001558-3"/>
    </source>
</evidence>
<dbReference type="GO" id="GO:0005524">
    <property type="term" value="F:ATP binding"/>
    <property type="evidence" value="ECO:0007669"/>
    <property type="project" value="UniProtKB-UniRule"/>
</dbReference>
<evidence type="ECO:0000256" key="6">
    <source>
        <dbReference type="ARBA" id="ARBA00022598"/>
    </source>
</evidence>
<evidence type="ECO:0000313" key="20">
    <source>
        <dbReference type="EMBL" id="KAK7884764.1"/>
    </source>
</evidence>
<dbReference type="InterPro" id="IPR014709">
    <property type="entry name" value="Glutathione_synthase_C_euk"/>
</dbReference>
<feature type="binding site" evidence="18">
    <location>
        <begin position="148"/>
        <end position="151"/>
    </location>
    <ligand>
        <name>substrate</name>
    </ligand>
</feature>
<sequence>MALGIQDLMKDTAMVASLAKDAKDAALLNGVLMRTKEASNSAELVTYAPFTLFPTPVPKAVFQQALNVQTHYNSLVDKISQNANFLNEALASTVEVDEFTSRLFEIHRQILKEGSSQSVVLGLNRSDYMLDQKDDGSSSLKQIEINTISASFGGLSAGMVGVHKHILKVAGRLDDSMTILDNNPAAGLARAIAKAKELYRSERFSSSFKLLMNTVNQYRLATFTNTFFPRAVVLILVSDDEQNIYDQRCVEIELMKLNVITIRRTFEDVFARGSLDKEKKLLIDGMEVAVVYFRNGYVPQQYKSQQDWDTRLMLERSCAIKCPDIATHLTGTKKVQQVLARPGVLEQFFPNEPQVVEQIRATFAGLYPLDMGPEGDKTVAMALKDPEQYVLKPQREGGGNNIYGSEICKVLQEAKGSERTAYILMDKIKPTPSHNYLLRRDSSITVSNCLSELGVFGAYVRQGKEMMMNEQVGHLLRTKSSVHADGGVAAGVAVLDNPLLY</sequence>
<dbReference type="GO" id="GO:0004363">
    <property type="term" value="F:glutathione synthase activity"/>
    <property type="evidence" value="ECO:0007669"/>
    <property type="project" value="UniProtKB-UniRule"/>
</dbReference>
<evidence type="ECO:0000256" key="2">
    <source>
        <dbReference type="ARBA" id="ARBA00010385"/>
    </source>
</evidence>
<feature type="domain" description="Glutathione synthase substrate-binding" evidence="19">
    <location>
        <begin position="231"/>
        <end position="329"/>
    </location>
</feature>
<comment type="subunit">
    <text evidence="3">Homodimer.</text>
</comment>
<reference evidence="21" key="1">
    <citation type="submission" date="2024-04" db="EMBL/GenBank/DDBJ databases">
        <title>Salinicola lusitanus LLJ914,a marine bacterium isolated from the Okinawa Trough.</title>
        <authorList>
            <person name="Li J."/>
        </authorList>
    </citation>
    <scope>NUCLEOTIDE SEQUENCE [LARGE SCALE GENOMIC DNA]</scope>
</reference>
<feature type="binding site" evidence="16">
    <location>
        <position position="485"/>
    </location>
    <ligand>
        <name>ATP</name>
        <dbReference type="ChEBI" id="CHEBI:30616"/>
    </ligand>
</feature>
<feature type="binding site" evidence="16">
    <location>
        <position position="477"/>
    </location>
    <ligand>
        <name>substrate</name>
    </ligand>
</feature>
<feature type="binding site" evidence="18">
    <location>
        <begin position="294"/>
        <end position="297"/>
    </location>
    <ligand>
        <name>substrate</name>
    </ligand>
</feature>
<feature type="binding site" evidence="17">
    <location>
        <position position="146"/>
    </location>
    <ligand>
        <name>Mg(2+)</name>
        <dbReference type="ChEBI" id="CHEBI:18420"/>
    </ligand>
</feature>
<dbReference type="InterPro" id="IPR004887">
    <property type="entry name" value="GSH_synth_subst-bd"/>
</dbReference>
<feature type="binding site" evidence="16">
    <location>
        <position position="403"/>
    </location>
    <ligand>
        <name>ATP</name>
        <dbReference type="ChEBI" id="CHEBI:30616"/>
    </ligand>
</feature>
<evidence type="ECO:0000256" key="3">
    <source>
        <dbReference type="ARBA" id="ARBA00011738"/>
    </source>
</evidence>
<dbReference type="FunFam" id="3.30.1490.50:FF:000001">
    <property type="entry name" value="Glutathione synthetase"/>
    <property type="match status" value="1"/>
</dbReference>
<comment type="similarity">
    <text evidence="2 15">Belongs to the eukaryotic GSH synthase family.</text>
</comment>
<keyword evidence="10 15" id="KW-0067">ATP-binding</keyword>
<evidence type="ECO:0000256" key="15">
    <source>
        <dbReference type="PIRNR" id="PIRNR001558"/>
    </source>
</evidence>
<evidence type="ECO:0000256" key="17">
    <source>
        <dbReference type="PIRSR" id="PIRSR001558-2"/>
    </source>
</evidence>
<dbReference type="EMBL" id="JBBPFD010000020">
    <property type="protein sequence ID" value="KAK7884764.1"/>
    <property type="molecule type" value="Genomic_DNA"/>
</dbReference>
<dbReference type="Gene3D" id="3.40.50.1760">
    <property type="entry name" value="Glutathione synthase, substrate-binding domain superfamily, eukaryotic"/>
    <property type="match status" value="1"/>
</dbReference>
<keyword evidence="6 15" id="KW-0436">Ligase</keyword>
<feature type="binding site" evidence="16">
    <location>
        <position position="125"/>
    </location>
    <ligand>
        <name>substrate</name>
    </ligand>
</feature>
<comment type="catalytic activity">
    <reaction evidence="12">
        <text>gamma-L-glutamyl-L-cysteine + glycine + ATP = glutathione + ADP + phosphate + H(+)</text>
        <dbReference type="Rhea" id="RHEA:13557"/>
        <dbReference type="ChEBI" id="CHEBI:15378"/>
        <dbReference type="ChEBI" id="CHEBI:30616"/>
        <dbReference type="ChEBI" id="CHEBI:43474"/>
        <dbReference type="ChEBI" id="CHEBI:57305"/>
        <dbReference type="ChEBI" id="CHEBI:57925"/>
        <dbReference type="ChEBI" id="CHEBI:58173"/>
        <dbReference type="ChEBI" id="CHEBI:456216"/>
        <dbReference type="EC" id="6.3.2.3"/>
    </reaction>
    <physiologicalReaction direction="left-to-right" evidence="12">
        <dbReference type="Rhea" id="RHEA:13558"/>
    </physiologicalReaction>
</comment>
<feature type="binding site" evidence="16">
    <location>
        <position position="452"/>
    </location>
    <ligand>
        <name>ATP</name>
        <dbReference type="ChEBI" id="CHEBI:30616"/>
    </ligand>
</feature>
<evidence type="ECO:0000256" key="5">
    <source>
        <dbReference type="ARBA" id="ARBA00020821"/>
    </source>
</evidence>
<protein>
    <recommendedName>
        <fullName evidence="5 15">Glutathione synthetase</fullName>
        <shortName evidence="15">GSH-S</shortName>
        <ecNumber evidence="4 15">6.3.2.3</ecNumber>
    </recommendedName>
</protein>
<dbReference type="PANTHER" id="PTHR11130">
    <property type="entry name" value="GLUTATHIONE SYNTHETASE"/>
    <property type="match status" value="1"/>
</dbReference>
<feature type="binding site" evidence="16">
    <location>
        <position position="144"/>
    </location>
    <ligand>
        <name>ATP</name>
        <dbReference type="ChEBI" id="CHEBI:30616"/>
    </ligand>
</feature>
<dbReference type="GO" id="GO:0043295">
    <property type="term" value="F:glutathione binding"/>
    <property type="evidence" value="ECO:0007669"/>
    <property type="project" value="UniProtKB-UniRule"/>
</dbReference>
<dbReference type="NCBIfam" id="TIGR01986">
    <property type="entry name" value="glut_syn_euk"/>
    <property type="match status" value="1"/>
</dbReference>
<evidence type="ECO:0000256" key="13">
    <source>
        <dbReference type="ARBA" id="ARBA00052123"/>
    </source>
</evidence>
<dbReference type="Pfam" id="PF03199">
    <property type="entry name" value="GSH_synthase"/>
    <property type="match status" value="1"/>
</dbReference>
<name>A0AAW0N6L4_9GOBI</name>
<comment type="caution">
    <text evidence="20">The sequence shown here is derived from an EMBL/GenBank/DDBJ whole genome shotgun (WGS) entry which is preliminary data.</text>
</comment>
<gene>
    <name evidence="20" type="ORF">WMY93_027887</name>
</gene>
<dbReference type="InterPro" id="IPR037013">
    <property type="entry name" value="GSH-S_sub-bd_sf"/>
</dbReference>
<dbReference type="Gene3D" id="3.30.470.20">
    <property type="entry name" value="ATP-grasp fold, B domain"/>
    <property type="match status" value="1"/>
</dbReference>
<dbReference type="GO" id="GO:0000287">
    <property type="term" value="F:magnesium ion binding"/>
    <property type="evidence" value="ECO:0007669"/>
    <property type="project" value="UniProtKB-UniRule"/>
</dbReference>
<keyword evidence="11 15" id="KW-0460">Magnesium</keyword>
<dbReference type="PANTHER" id="PTHR11130:SF0">
    <property type="entry name" value="GLUTATHIONE SYNTHETASE"/>
    <property type="match status" value="1"/>
</dbReference>
<dbReference type="InterPro" id="IPR005615">
    <property type="entry name" value="Glutathione_synthase"/>
</dbReference>
<keyword evidence="7 15" id="KW-0317">Glutathione biosynthesis</keyword>
<comment type="catalytic activity">
    <reaction evidence="13">
        <text>gamma-L-glutamyl-(2S)-2-aminobutanoate + glycine + ATP = ophthalmate + ADP + phosphate + H(+)</text>
        <dbReference type="Rhea" id="RHEA:72075"/>
        <dbReference type="ChEBI" id="CHEBI:15378"/>
        <dbReference type="ChEBI" id="CHEBI:30616"/>
        <dbReference type="ChEBI" id="CHEBI:43474"/>
        <dbReference type="ChEBI" id="CHEBI:57305"/>
        <dbReference type="ChEBI" id="CHEBI:189406"/>
        <dbReference type="ChEBI" id="CHEBI:189750"/>
        <dbReference type="ChEBI" id="CHEBI:456216"/>
    </reaction>
    <physiologicalReaction direction="left-to-right" evidence="13">
        <dbReference type="Rhea" id="RHEA:72076"/>
    </physiologicalReaction>
</comment>
<evidence type="ECO:0000256" key="1">
    <source>
        <dbReference type="ARBA" id="ARBA00004965"/>
    </source>
</evidence>
<evidence type="ECO:0000256" key="7">
    <source>
        <dbReference type="ARBA" id="ARBA00022684"/>
    </source>
</evidence>
<feature type="binding site" evidence="18">
    <location>
        <begin position="241"/>
        <end position="243"/>
    </location>
    <ligand>
        <name>substrate</name>
    </ligand>
</feature>
<dbReference type="GO" id="GO:0005829">
    <property type="term" value="C:cytosol"/>
    <property type="evidence" value="ECO:0007669"/>
    <property type="project" value="TreeGrafter"/>
</dbReference>
<evidence type="ECO:0000256" key="9">
    <source>
        <dbReference type="ARBA" id="ARBA00022741"/>
    </source>
</evidence>
<feature type="binding site" evidence="16">
    <location>
        <begin position="392"/>
        <end position="401"/>
    </location>
    <ligand>
        <name>ATP</name>
        <dbReference type="ChEBI" id="CHEBI:30616"/>
    </ligand>
</feature>
<dbReference type="InterPro" id="IPR016185">
    <property type="entry name" value="PreATP-grasp_dom_sf"/>
</dbReference>
<dbReference type="SUPFAM" id="SSF52440">
    <property type="entry name" value="PreATP-grasp domain"/>
    <property type="match status" value="1"/>
</dbReference>
<feature type="binding site" evidence="16">
    <location>
        <position position="333"/>
    </location>
    <ligand>
        <name>ATP</name>
        <dbReference type="ChEBI" id="CHEBI:30616"/>
    </ligand>
</feature>
<evidence type="ECO:0000256" key="16">
    <source>
        <dbReference type="PIRSR" id="PIRSR001558-1"/>
    </source>
</evidence>
<organism evidence="20 21">
    <name type="scientific">Mugilogobius chulae</name>
    <name type="common">yellowstripe goby</name>
    <dbReference type="NCBI Taxonomy" id="88201"/>
    <lineage>
        <taxon>Eukaryota</taxon>
        <taxon>Metazoa</taxon>
        <taxon>Chordata</taxon>
        <taxon>Craniata</taxon>
        <taxon>Vertebrata</taxon>
        <taxon>Euteleostomi</taxon>
        <taxon>Actinopterygii</taxon>
        <taxon>Neopterygii</taxon>
        <taxon>Teleostei</taxon>
        <taxon>Neoteleostei</taxon>
        <taxon>Acanthomorphata</taxon>
        <taxon>Gobiaria</taxon>
        <taxon>Gobiiformes</taxon>
        <taxon>Gobioidei</taxon>
        <taxon>Gobiidae</taxon>
        <taxon>Gobionellinae</taxon>
        <taxon>Mugilogobius</taxon>
    </lineage>
</organism>
<feature type="binding site" evidence="17">
    <location>
        <position position="396"/>
    </location>
    <ligand>
        <name>Mg(2+)</name>
        <dbReference type="ChEBI" id="CHEBI:18420"/>
    </ligand>
</feature>